<proteinExistence type="predicted"/>
<protein>
    <submittedName>
        <fullName evidence="2">Uncharacterized protein</fullName>
    </submittedName>
</protein>
<accession>A0ABX0QEG0</accession>
<keyword evidence="1" id="KW-0732">Signal</keyword>
<sequence length="242" mass="26937">MNTALLIGMIGLLADVACLAQSPGTIRVKGGEQAISYRDRYQYSQFRNGTVSFLNGTTVDARFNYHVMLGEMHFITARGDTMALADEPIVKLVEFSNPTPTDGSSRNVLFLFDRKRGYTEVVADYDGIKLAAKQGLRSTKREKMSAYGQSSGAGAITTYQFYSGGNMGVSKLDAKGDLLFSKQTTFFIVDKNNRFHPATRASVGKLFSNHRQQIDTYLENDPVDFSREDQLKRLLAYCSKLM</sequence>
<feature type="signal peptide" evidence="1">
    <location>
        <begin position="1"/>
        <end position="20"/>
    </location>
</feature>
<feature type="chain" id="PRO_5045853725" evidence="1">
    <location>
        <begin position="21"/>
        <end position="242"/>
    </location>
</feature>
<comment type="caution">
    <text evidence="2">The sequence shown here is derived from an EMBL/GenBank/DDBJ whole genome shotgun (WGS) entry which is preliminary data.</text>
</comment>
<dbReference type="EMBL" id="WAEL01000002">
    <property type="protein sequence ID" value="NID09600.1"/>
    <property type="molecule type" value="Genomic_DNA"/>
</dbReference>
<gene>
    <name evidence="2" type="ORF">F7231_05415</name>
</gene>
<reference evidence="3" key="2">
    <citation type="submission" date="2023-07" db="EMBL/GenBank/DDBJ databases">
        <authorList>
            <person name="Jung D.-H."/>
        </authorList>
    </citation>
    <scope>NUCLEOTIDE SEQUENCE [LARGE SCALE GENOMIC DNA]</scope>
    <source>
        <strain evidence="3">JA-25</strain>
    </source>
</reference>
<evidence type="ECO:0000256" key="1">
    <source>
        <dbReference type="SAM" id="SignalP"/>
    </source>
</evidence>
<dbReference type="Proteomes" id="UP000606008">
    <property type="component" value="Unassembled WGS sequence"/>
</dbReference>
<evidence type="ECO:0000313" key="2">
    <source>
        <dbReference type="EMBL" id="NID09600.1"/>
    </source>
</evidence>
<keyword evidence="3" id="KW-1185">Reference proteome</keyword>
<organism evidence="2 3">
    <name type="scientific">Fibrivirga algicola</name>
    <dbReference type="NCBI Taxonomy" id="2950420"/>
    <lineage>
        <taxon>Bacteria</taxon>
        <taxon>Pseudomonadati</taxon>
        <taxon>Bacteroidota</taxon>
        <taxon>Cytophagia</taxon>
        <taxon>Cytophagales</taxon>
        <taxon>Spirosomataceae</taxon>
        <taxon>Fibrivirga</taxon>
    </lineage>
</organism>
<reference evidence="3" key="1">
    <citation type="submission" date="2019-09" db="EMBL/GenBank/DDBJ databases">
        <authorList>
            <person name="Jung D.-H."/>
        </authorList>
    </citation>
    <scope>NUCLEOTIDE SEQUENCE [LARGE SCALE GENOMIC DNA]</scope>
    <source>
        <strain evidence="3">JA-25</strain>
    </source>
</reference>
<evidence type="ECO:0000313" key="3">
    <source>
        <dbReference type="Proteomes" id="UP000606008"/>
    </source>
</evidence>
<name>A0ABX0QEG0_9BACT</name>
<dbReference type="RefSeq" id="WP_085412499.1">
    <property type="nucleotide sequence ID" value="NZ_WAEL01000002.1"/>
</dbReference>